<dbReference type="InterPro" id="IPR027409">
    <property type="entry name" value="GroEL-like_apical_dom_sf"/>
</dbReference>
<dbReference type="PANTHER" id="PTHR11353">
    <property type="entry name" value="CHAPERONIN"/>
    <property type="match status" value="1"/>
</dbReference>
<organism evidence="5 6">
    <name type="scientific">Bigelowiella natans</name>
    <name type="common">Pedinomonas minutissima</name>
    <name type="synonym">Chlorarachnion sp. (strain CCMP621)</name>
    <dbReference type="NCBI Taxonomy" id="227086"/>
    <lineage>
        <taxon>Eukaryota</taxon>
        <taxon>Sar</taxon>
        <taxon>Rhizaria</taxon>
        <taxon>Cercozoa</taxon>
        <taxon>Chlorarachniophyceae</taxon>
        <taxon>Bigelowiella</taxon>
    </lineage>
</organism>
<dbReference type="InterPro" id="IPR027410">
    <property type="entry name" value="TCP-1-like_intermed_sf"/>
</dbReference>
<evidence type="ECO:0000256" key="4">
    <source>
        <dbReference type="ARBA" id="ARBA00023186"/>
    </source>
</evidence>
<sequence length="526" mass="60979">MTSPTKLICFNLFLKVMQNINSIKLIKYCILIGNYIANSLEKLLGPDGNNYFLIKHKDNHIIDNNPTEFIRLYEAKIRYSKLMVQFISNIKLQSKKFILHSMIITTCFLNKILMVMDSGIHPYKILQNFNLITKILIKLVSKFSISLPGWTKSKHTILKIISEFIGELTNTRIKNLFSILCVDSYLYIYDYKRKNANLNLINVKFSIGTVIEESRLLSGILIKYSFDNYNIPKCIVKPKVAIFNHPLLFFPKKSKYCASINEIHGLHYKYFNEVKEIDYFLKKLNLFGVNLILTQWGIDNYINTFLSNNFILAVSWLKTQELELVSLISKARILPRIQEINYNKLGSLSRIREIQTGFGYSILAFESFKNFNCISILITAPTSDLYRTIKKSLQSALKLTDLLFKNTYLIIGKGGFEIIALFFLLNMNTRLFKSCNIFLLIFCSALDEIIERIVHSFKSHSKFYLLNKIFCSTNNHLSIYTNILNNLKSGNKWVGLLDPSIIIKTLYYMAINTINEIISVQEVYYG</sequence>
<name>Q3LWL2_BIGNA</name>
<evidence type="ECO:0000256" key="1">
    <source>
        <dbReference type="ARBA" id="ARBA00008020"/>
    </source>
</evidence>
<dbReference type="AlphaFoldDB" id="Q3LWL2"/>
<dbReference type="SUPFAM" id="SSF48592">
    <property type="entry name" value="GroEL equatorial domain-like"/>
    <property type="match status" value="1"/>
</dbReference>
<comment type="similarity">
    <text evidence="1">Belongs to the TCP-1 chaperonin family.</text>
</comment>
<dbReference type="InterPro" id="IPR002423">
    <property type="entry name" value="Cpn60/GroEL/TCP-1"/>
</dbReference>
<dbReference type="Gene3D" id="3.30.260.10">
    <property type="entry name" value="TCP-1-like chaperonin intermediate domain"/>
    <property type="match status" value="1"/>
</dbReference>
<evidence type="ECO:0000313" key="6">
    <source>
        <dbReference type="Proteomes" id="UP000243425"/>
    </source>
</evidence>
<dbReference type="GO" id="GO:0140662">
    <property type="term" value="F:ATP-dependent protein folding chaperone"/>
    <property type="evidence" value="ECO:0007669"/>
    <property type="project" value="InterPro"/>
</dbReference>
<dbReference type="InterPro" id="IPR027413">
    <property type="entry name" value="GROEL-like_equatorial_sf"/>
</dbReference>
<proteinExistence type="inferred from homology"/>
<keyword evidence="5" id="KW-0542">Nucleomorph</keyword>
<protein>
    <submittedName>
        <fullName evidence="5">T-complex protein epsilon-SU</fullName>
    </submittedName>
</protein>
<keyword evidence="3" id="KW-0067">ATP-binding</keyword>
<dbReference type="RefSeq" id="XP_001712766.1">
    <property type="nucleotide sequence ID" value="XM_001712714.1"/>
</dbReference>
<keyword evidence="4" id="KW-0143">Chaperone</keyword>
<dbReference type="InterPro" id="IPR017998">
    <property type="entry name" value="Chaperone_TCP-1"/>
</dbReference>
<dbReference type="GO" id="GO:0005524">
    <property type="term" value="F:ATP binding"/>
    <property type="evidence" value="ECO:0007669"/>
    <property type="project" value="UniProtKB-KW"/>
</dbReference>
<accession>Q3LWL2</accession>
<dbReference type="Gene3D" id="3.50.7.10">
    <property type="entry name" value="GroEL"/>
    <property type="match status" value="1"/>
</dbReference>
<evidence type="ECO:0000256" key="3">
    <source>
        <dbReference type="ARBA" id="ARBA00022840"/>
    </source>
</evidence>
<evidence type="ECO:0000256" key="2">
    <source>
        <dbReference type="ARBA" id="ARBA00022741"/>
    </source>
</evidence>
<dbReference type="Proteomes" id="UP000243425">
    <property type="component" value="Nucleomorph 1"/>
</dbReference>
<dbReference type="GeneID" id="5788465"/>
<dbReference type="Gene3D" id="1.10.560.10">
    <property type="entry name" value="GroEL-like equatorial domain"/>
    <property type="match status" value="1"/>
</dbReference>
<dbReference type="SUPFAM" id="SSF54849">
    <property type="entry name" value="GroEL-intermediate domain like"/>
    <property type="match status" value="1"/>
</dbReference>
<dbReference type="Pfam" id="PF00118">
    <property type="entry name" value="Cpn60_TCP1"/>
    <property type="match status" value="1"/>
</dbReference>
<evidence type="ECO:0000313" key="5">
    <source>
        <dbReference type="EMBL" id="ABA27154.1"/>
    </source>
</evidence>
<dbReference type="EMBL" id="DQ158856">
    <property type="protein sequence ID" value="ABA27154.1"/>
    <property type="molecule type" value="Genomic_DNA"/>
</dbReference>
<gene>
    <name evidence="5" type="primary">tcpE</name>
</gene>
<geneLocation type="nucleomorph" evidence="5"/>
<dbReference type="SUPFAM" id="SSF52029">
    <property type="entry name" value="GroEL apical domain-like"/>
    <property type="match status" value="1"/>
</dbReference>
<keyword evidence="2" id="KW-0547">Nucleotide-binding</keyword>
<reference evidence="5 6" key="1">
    <citation type="journal article" date="2006" name="Proc. Natl. Acad. Sci. U.S.A.">
        <title>Complete nucleotide sequence of the chlorarachniophyte nucleomorph: nature's smallest nucleus.</title>
        <authorList>
            <person name="Gilson P.R."/>
            <person name="Su V."/>
            <person name="Slamovits C.H."/>
            <person name="Reith M.E."/>
            <person name="Keeling P.J."/>
            <person name="McFadden G.I."/>
        </authorList>
    </citation>
    <scope>NUCLEOTIDE SEQUENCE [LARGE SCALE GENOMIC DNA]</scope>
    <source>
        <strain evidence="6">CCMP621</strain>
    </source>
</reference>